<accession>A0A1V8TF48</accession>
<dbReference type="EMBL" id="NAJO01000009">
    <property type="protein sequence ID" value="OQO10006.1"/>
    <property type="molecule type" value="Genomic_DNA"/>
</dbReference>
<evidence type="ECO:0000256" key="1">
    <source>
        <dbReference type="SAM" id="MobiDB-lite"/>
    </source>
</evidence>
<reference evidence="3" key="1">
    <citation type="submission" date="2017-03" db="EMBL/GenBank/DDBJ databases">
        <title>Genomes of endolithic fungi from Antarctica.</title>
        <authorList>
            <person name="Coleine C."/>
            <person name="Masonjones S."/>
            <person name="Stajich J.E."/>
        </authorList>
    </citation>
    <scope>NUCLEOTIDE SEQUENCE [LARGE SCALE GENOMIC DNA]</scope>
    <source>
        <strain evidence="3">CCFEE 5527</strain>
    </source>
</reference>
<gene>
    <name evidence="2" type="ORF">B0A48_04361</name>
</gene>
<feature type="compositionally biased region" description="Polar residues" evidence="1">
    <location>
        <begin position="177"/>
        <end position="186"/>
    </location>
</feature>
<proteinExistence type="predicted"/>
<organism evidence="2 3">
    <name type="scientific">Cryoendolithus antarcticus</name>
    <dbReference type="NCBI Taxonomy" id="1507870"/>
    <lineage>
        <taxon>Eukaryota</taxon>
        <taxon>Fungi</taxon>
        <taxon>Dikarya</taxon>
        <taxon>Ascomycota</taxon>
        <taxon>Pezizomycotina</taxon>
        <taxon>Dothideomycetes</taxon>
        <taxon>Dothideomycetidae</taxon>
        <taxon>Cladosporiales</taxon>
        <taxon>Cladosporiaceae</taxon>
        <taxon>Cryoendolithus</taxon>
    </lineage>
</organism>
<feature type="compositionally biased region" description="Low complexity" evidence="1">
    <location>
        <begin position="130"/>
        <end position="161"/>
    </location>
</feature>
<evidence type="ECO:0000313" key="2">
    <source>
        <dbReference type="EMBL" id="OQO10006.1"/>
    </source>
</evidence>
<protein>
    <submittedName>
        <fullName evidence="2">Uncharacterized protein</fullName>
    </submittedName>
</protein>
<evidence type="ECO:0000313" key="3">
    <source>
        <dbReference type="Proteomes" id="UP000192596"/>
    </source>
</evidence>
<feature type="region of interest" description="Disordered" evidence="1">
    <location>
        <begin position="1"/>
        <end position="240"/>
    </location>
</feature>
<dbReference type="AlphaFoldDB" id="A0A1V8TF48"/>
<comment type="caution">
    <text evidence="2">The sequence shown here is derived from an EMBL/GenBank/DDBJ whole genome shotgun (WGS) entry which is preliminary data.</text>
</comment>
<keyword evidence="3" id="KW-1185">Reference proteome</keyword>
<dbReference type="Proteomes" id="UP000192596">
    <property type="component" value="Unassembled WGS sequence"/>
</dbReference>
<dbReference type="OrthoDB" id="5383057at2759"/>
<feature type="compositionally biased region" description="Polar residues" evidence="1">
    <location>
        <begin position="201"/>
        <end position="210"/>
    </location>
</feature>
<feature type="compositionally biased region" description="Low complexity" evidence="1">
    <location>
        <begin position="89"/>
        <end position="100"/>
    </location>
</feature>
<dbReference type="InParanoid" id="A0A1V8TF48"/>
<feature type="compositionally biased region" description="Polar residues" evidence="1">
    <location>
        <begin position="1"/>
        <end position="24"/>
    </location>
</feature>
<name>A0A1V8TF48_9PEZI</name>
<sequence length="240" mass="23824">MSTASNPNASQGDYKSENPGTVLSDSLAAESIESGGDFAADSDARGINPASAKGTTTNTTDTSGASELSSARSRAERDDDNETGEYNTGSSSGDGLSSGSALPNRSDEGGSREIGAGGGSSTSYADESSGRNSTSSSNVNTSSSTYGSGSGSGYRSTQRTSDVSSGGNDEDFPSDAPNASFNNEIGTENDPGREAVRKLQQDNVPSISSGQQGGKEGRVSGGDAEGGSGYANALGGDTEA</sequence>
<feature type="compositionally biased region" description="Gly residues" evidence="1">
    <location>
        <begin position="211"/>
        <end position="229"/>
    </location>
</feature>
<feature type="compositionally biased region" description="Low complexity" evidence="1">
    <location>
        <begin position="55"/>
        <end position="72"/>
    </location>
</feature>
<feature type="compositionally biased region" description="Basic and acidic residues" evidence="1">
    <location>
        <begin position="190"/>
        <end position="200"/>
    </location>
</feature>